<dbReference type="InterPro" id="IPR029058">
    <property type="entry name" value="AB_hydrolase_fold"/>
</dbReference>
<sequence>MPLARRWLERPGECLVTGLLRWVLILMFGMAVVSACRSAERIGPTVQDLVEFTRIEQPRNSDADALQTQVSPDGRRAFIVTRTAEMATDRNLFRILLLDLDPQRLQAQRPAEPRTVLTIAARRDSSYLDPAIRDVRWVGPETLVFRGRVDDGLDQVYRVDVGTGRLAALTSETLPIVSFAVSDDLRQVVYVAQIPKPPLPTGARSVVVGNQSFWSIKFGQGDMRAQDRQYRYFVASRDGGRQARPLGPVFPESSSQPPGVSISPDGRWALLPRYEPERQLAWADEYPLVGELARLAGPSLGMDPIGYFSRPRSYVARRLVAYRLADGHEQAVVDAPDDAYPGVGQTRSDRLWQRGGKSVVIAGTHLPLSAGRGSGSHLVEYWPDTGRLEVIASLQGRLDAAYPVPGSHDAFVAIDGTQRRWFERTPDGRWKELDRAPAAAGGLQGVSLRLDQALNQPPDVWATTAAGQSVRLTHLNPGYSAETWGVAKPYTWRDAKGRQWDGGLLLPAGFVAGKRYPLVIQTYGFATDRFYLDGANIADGVSSGFAGRAFLREGLLVLALPLGPSTGRPTNERGGVDAFADGVRGAIDALVGEGLVDAERIGLMGWSATGERALNLLTFTDTRIRAATLLDGDANTLFSVAVTYGAGDNMLTRKEAINGGSAFGNTLRDWVRNDPALHTDCVRAALRIETYGPWVLNNWDIYALLRRQYKPAEMVVIPDGTHSLSRPSERMISLQGNVDWYRFWLLGEERHDPVLKGETAQTLEQQYTRWRQMAELRGADERRPRCERVQAGP</sequence>
<accession>A0ABX0HWB9</accession>
<dbReference type="Proteomes" id="UP000802098">
    <property type="component" value="Unassembled WGS sequence"/>
</dbReference>
<gene>
    <name evidence="1" type="ORF">G7087_13095</name>
</gene>
<keyword evidence="2" id="KW-1185">Reference proteome</keyword>
<evidence type="ECO:0000313" key="1">
    <source>
        <dbReference type="EMBL" id="NHK99314.1"/>
    </source>
</evidence>
<proteinExistence type="predicted"/>
<dbReference type="SUPFAM" id="SSF53474">
    <property type="entry name" value="alpha/beta-Hydrolases"/>
    <property type="match status" value="1"/>
</dbReference>
<evidence type="ECO:0000313" key="2">
    <source>
        <dbReference type="Proteomes" id="UP000802098"/>
    </source>
</evidence>
<name>A0ABX0HWB9_9BURK</name>
<comment type="caution">
    <text evidence="1">The sequence shown here is derived from an EMBL/GenBank/DDBJ whole genome shotgun (WGS) entry which is preliminary data.</text>
</comment>
<organism evidence="1 2">
    <name type="scientific">Rubrivivax benzoatilyticus</name>
    <dbReference type="NCBI Taxonomy" id="316997"/>
    <lineage>
        <taxon>Bacteria</taxon>
        <taxon>Pseudomonadati</taxon>
        <taxon>Pseudomonadota</taxon>
        <taxon>Betaproteobacteria</taxon>
        <taxon>Burkholderiales</taxon>
        <taxon>Sphaerotilaceae</taxon>
        <taxon>Rubrivivax</taxon>
    </lineage>
</organism>
<dbReference type="EMBL" id="JAAOCD010000006">
    <property type="protein sequence ID" value="NHK99314.1"/>
    <property type="molecule type" value="Genomic_DNA"/>
</dbReference>
<evidence type="ECO:0008006" key="3">
    <source>
        <dbReference type="Google" id="ProtNLM"/>
    </source>
</evidence>
<dbReference type="SUPFAM" id="SSF82171">
    <property type="entry name" value="DPP6 N-terminal domain-like"/>
    <property type="match status" value="1"/>
</dbReference>
<dbReference type="Gene3D" id="3.40.50.1820">
    <property type="entry name" value="alpha/beta hydrolase"/>
    <property type="match status" value="1"/>
</dbReference>
<reference evidence="1 2" key="1">
    <citation type="submission" date="2020-03" db="EMBL/GenBank/DDBJ databases">
        <title>Rubrivivax benzoatilyticus JA2 (sequenced after 10 years sub-culturing).</title>
        <authorList>
            <person name="Gupta D."/>
            <person name="Chintalapati S."/>
            <person name="Chintalapati V.R."/>
        </authorList>
    </citation>
    <scope>NUCLEOTIDE SEQUENCE [LARGE SCALE GENOMIC DNA]</scope>
    <source>
        <strain evidence="1 2">JA2-Mal</strain>
    </source>
</reference>
<protein>
    <recommendedName>
        <fullName evidence="3">Dipeptidyl aminopeptidase/acylaminoacyl peptidase</fullName>
    </recommendedName>
</protein>